<protein>
    <recommendedName>
        <fullName evidence="3">P-type ATPase A domain-containing protein</fullName>
    </recommendedName>
</protein>
<evidence type="ECO:0000259" key="3">
    <source>
        <dbReference type="Pfam" id="PF00122"/>
    </source>
</evidence>
<evidence type="ECO:0000256" key="1">
    <source>
        <dbReference type="ARBA" id="ARBA00004141"/>
    </source>
</evidence>
<keyword evidence="2" id="KW-0812">Transmembrane</keyword>
<proteinExistence type="predicted"/>
<organism evidence="4 5">
    <name type="scientific">Streptococcus pneumoniae</name>
    <dbReference type="NCBI Taxonomy" id="1313"/>
    <lineage>
        <taxon>Bacteria</taxon>
        <taxon>Bacillati</taxon>
        <taxon>Bacillota</taxon>
        <taxon>Bacilli</taxon>
        <taxon>Lactobacillales</taxon>
        <taxon>Streptococcaceae</taxon>
        <taxon>Streptococcus</taxon>
    </lineage>
</organism>
<dbReference type="SUPFAM" id="SSF81665">
    <property type="entry name" value="Calcium ATPase, transmembrane domain M"/>
    <property type="match status" value="1"/>
</dbReference>
<evidence type="ECO:0000313" key="4">
    <source>
        <dbReference type="EMBL" id="MTW00284.1"/>
    </source>
</evidence>
<dbReference type="AlphaFoldDB" id="A0A6I3UYA5"/>
<comment type="caution">
    <text evidence="4">The sequence shown here is derived from an EMBL/GenBank/DDBJ whole genome shotgun (WGS) entry which is preliminary data.</text>
</comment>
<keyword evidence="2" id="KW-1133">Transmembrane helix</keyword>
<name>A0A6I3UYA5_STREE</name>
<sequence>MAAAILSVITSGGEDIADAIIILAVVIINAAFGVYQEGKAEEAIEALKSMSSPAARVIRDGHMAEIDSKELVPGDIVALEAGD</sequence>
<accession>A0A6I3UYA5</accession>
<evidence type="ECO:0000313" key="5">
    <source>
        <dbReference type="Proteomes" id="UP000437160"/>
    </source>
</evidence>
<feature type="domain" description="P-type ATPase A" evidence="3">
    <location>
        <begin position="50"/>
        <end position="83"/>
    </location>
</feature>
<dbReference type="EMBL" id="WNIA01000924">
    <property type="protein sequence ID" value="MTW00284.1"/>
    <property type="molecule type" value="Genomic_DNA"/>
</dbReference>
<keyword evidence="2" id="KW-0472">Membrane</keyword>
<dbReference type="InterPro" id="IPR008250">
    <property type="entry name" value="ATPase_P-typ_transduc_dom_A_sf"/>
</dbReference>
<feature type="transmembrane region" description="Helical" evidence="2">
    <location>
        <begin position="16"/>
        <end position="35"/>
    </location>
</feature>
<gene>
    <name evidence="4" type="ORF">GM536_14890</name>
</gene>
<dbReference type="SUPFAM" id="SSF81653">
    <property type="entry name" value="Calcium ATPase, transduction domain A"/>
    <property type="match status" value="1"/>
</dbReference>
<dbReference type="InterPro" id="IPR059000">
    <property type="entry name" value="ATPase_P-type_domA"/>
</dbReference>
<dbReference type="PANTHER" id="PTHR42861">
    <property type="entry name" value="CALCIUM-TRANSPORTING ATPASE"/>
    <property type="match status" value="1"/>
</dbReference>
<dbReference type="Gene3D" id="1.20.1110.10">
    <property type="entry name" value="Calcium-transporting ATPase, transmembrane domain"/>
    <property type="match status" value="1"/>
</dbReference>
<dbReference type="Gene3D" id="2.70.150.10">
    <property type="entry name" value="Calcium-transporting ATPase, cytoplasmic transduction domain A"/>
    <property type="match status" value="1"/>
</dbReference>
<dbReference type="Pfam" id="PF00122">
    <property type="entry name" value="E1-E2_ATPase"/>
    <property type="match status" value="1"/>
</dbReference>
<comment type="subcellular location">
    <subcellularLocation>
        <location evidence="1">Membrane</location>
        <topology evidence="1">Multi-pass membrane protein</topology>
    </subcellularLocation>
</comment>
<evidence type="ECO:0000256" key="2">
    <source>
        <dbReference type="SAM" id="Phobius"/>
    </source>
</evidence>
<reference evidence="4 5" key="1">
    <citation type="submission" date="2019-11" db="EMBL/GenBank/DDBJ databases">
        <title>Growth characteristics of pneumococcus vary with the chemical composition of the capsule and with environmental conditions.</title>
        <authorList>
            <person name="Tothpal A."/>
            <person name="Desobry K."/>
            <person name="Joshi S."/>
            <person name="Wyllie A.L."/>
            <person name="Weinberger D.M."/>
        </authorList>
    </citation>
    <scope>NUCLEOTIDE SEQUENCE [LARGE SCALE GENOMIC DNA]</scope>
    <source>
        <strain evidence="5">pnumococcus19F</strain>
    </source>
</reference>
<feature type="non-terminal residue" evidence="4">
    <location>
        <position position="83"/>
    </location>
</feature>
<dbReference type="InterPro" id="IPR023298">
    <property type="entry name" value="ATPase_P-typ_TM_dom_sf"/>
</dbReference>
<dbReference type="Proteomes" id="UP000437160">
    <property type="component" value="Unassembled WGS sequence"/>
</dbReference>